<name>A0A0G0JGS6_9BACT</name>
<sequence>MEDSTIETEARILNTRRSALKGAAALLALGTLPVTTSGPAVEASSVNSPPPIEAGKEDVSLWGQILRLSSEVKEISRGGRFDDAAKNIDQNIQTAQGVHFQKVAQVEELWRLALEDKDDQGQPRFLREQRKFIAGLTTLDLNKDNPLAELKEAVVSQPDFILNILKIIRDRTNEGIKDDTLDYLYKLLNDPRNIYVGALPGERASERLGKQQVSIKTSEDVELTPEGRKLFGRHAQRIGSFLERYPYYKKLYSEVVLISFKYGKLKNTLSDSGTFSTGRAEGDIERNVIVVNMDHASQDSDYWPEVVFAHEAFGHGTDVVLSVDLAARLTPEDYIERLVFQQEILNNPDWGAQEKDIFQLFAKVPVLERDNRFITSGGLVGIKEFMGIITEYPRNIILHNSYPPGSNGNKPVSLCDWVVGYPQEEHPKNQPRPRIGADKSYRNLEDFLVDYMPKLEKDSSTGNIRSRLILWGIKNFKEELGNLKGIWSNGYWDDTKKKYESYVPNLQYDSADTWSNYCNFIIINAVLYHGFINGVQEIRSMFSEQEQKILDRRIYTLRKLYRQELFAGGTAYSYFLGERMLEKPPYRVGLEHIADMINKNS</sequence>
<evidence type="ECO:0000313" key="1">
    <source>
        <dbReference type="EMBL" id="KKQ66908.1"/>
    </source>
</evidence>
<accession>A0A0G0JGS6</accession>
<proteinExistence type="predicted"/>
<dbReference type="EMBL" id="LBUP01000002">
    <property type="protein sequence ID" value="KKQ66908.1"/>
    <property type="molecule type" value="Genomic_DNA"/>
</dbReference>
<dbReference type="AlphaFoldDB" id="A0A0G0JGS6"/>
<gene>
    <name evidence="1" type="ORF">US86_C0002G0025</name>
</gene>
<dbReference type="InterPro" id="IPR006311">
    <property type="entry name" value="TAT_signal"/>
</dbReference>
<dbReference type="PROSITE" id="PS51318">
    <property type="entry name" value="TAT"/>
    <property type="match status" value="1"/>
</dbReference>
<dbReference type="Proteomes" id="UP000034235">
    <property type="component" value="Unassembled WGS sequence"/>
</dbReference>
<reference evidence="1 2" key="1">
    <citation type="journal article" date="2015" name="Nature">
        <title>rRNA introns, odd ribosomes, and small enigmatic genomes across a large radiation of phyla.</title>
        <authorList>
            <person name="Brown C.T."/>
            <person name="Hug L.A."/>
            <person name="Thomas B.C."/>
            <person name="Sharon I."/>
            <person name="Castelle C.J."/>
            <person name="Singh A."/>
            <person name="Wilkins M.J."/>
            <person name="Williams K.H."/>
            <person name="Banfield J.F."/>
        </authorList>
    </citation>
    <scope>NUCLEOTIDE SEQUENCE [LARGE SCALE GENOMIC DNA]</scope>
</reference>
<organism evidence="1 2">
    <name type="scientific">Candidatus Daviesbacteria bacterium GW2011_GWA2_38_24</name>
    <dbReference type="NCBI Taxonomy" id="1618422"/>
    <lineage>
        <taxon>Bacteria</taxon>
        <taxon>Candidatus Daviesiibacteriota</taxon>
    </lineage>
</organism>
<evidence type="ECO:0000313" key="2">
    <source>
        <dbReference type="Proteomes" id="UP000034235"/>
    </source>
</evidence>
<protein>
    <submittedName>
        <fullName evidence="1">Uncharacterized protein</fullName>
    </submittedName>
</protein>
<comment type="caution">
    <text evidence="1">The sequence shown here is derived from an EMBL/GenBank/DDBJ whole genome shotgun (WGS) entry which is preliminary data.</text>
</comment>